<dbReference type="SMART" id="SM00342">
    <property type="entry name" value="HTH_ARAC"/>
    <property type="match status" value="1"/>
</dbReference>
<evidence type="ECO:0000256" key="2">
    <source>
        <dbReference type="ARBA" id="ARBA00023125"/>
    </source>
</evidence>
<dbReference type="Gene3D" id="1.10.10.60">
    <property type="entry name" value="Homeodomain-like"/>
    <property type="match status" value="1"/>
</dbReference>
<dbReference type="Proteomes" id="UP001500804">
    <property type="component" value="Unassembled WGS sequence"/>
</dbReference>
<dbReference type="PROSITE" id="PS01124">
    <property type="entry name" value="HTH_ARAC_FAMILY_2"/>
    <property type="match status" value="1"/>
</dbReference>
<dbReference type="RefSeq" id="WP_345610747.1">
    <property type="nucleotide sequence ID" value="NZ_BAABJO010000034.1"/>
</dbReference>
<evidence type="ECO:0000259" key="4">
    <source>
        <dbReference type="PROSITE" id="PS01124"/>
    </source>
</evidence>
<keyword evidence="6" id="KW-1185">Reference proteome</keyword>
<keyword evidence="2" id="KW-0238">DNA-binding</keyword>
<dbReference type="SUPFAM" id="SSF46689">
    <property type="entry name" value="Homeodomain-like"/>
    <property type="match status" value="1"/>
</dbReference>
<dbReference type="PANTHER" id="PTHR46796:SF15">
    <property type="entry name" value="BLL1074 PROTEIN"/>
    <property type="match status" value="1"/>
</dbReference>
<evidence type="ECO:0000256" key="3">
    <source>
        <dbReference type="ARBA" id="ARBA00023163"/>
    </source>
</evidence>
<sequence length="259" mass="28677">MRTAEPERSRSPRVLGAPHPLLAPHLARRHTGFVERTRPRHLVIPASATVSVVVKLRDSAHRPDAFVAGPHHAYLQPEGECAASYVEVRLGPLAGYTLLGVPLNALRGRTVDLRDLLGADARPLAERLREARTWPRRFEILDELLLARLDGGPRPSPEVVRVLQLIAATGGAARIGRLAREVGWSHKHLITRFTQQVGLTPKAAARLARFDRVLRRLERPGAPGWERIAAEAGYADQSHLVREFRAFTGGTPTAYAHRR</sequence>
<dbReference type="InterPro" id="IPR046532">
    <property type="entry name" value="DUF6597"/>
</dbReference>
<name>A0ABP9NYJ0_9PSEU</name>
<evidence type="ECO:0000313" key="5">
    <source>
        <dbReference type="EMBL" id="GAA5136332.1"/>
    </source>
</evidence>
<reference evidence="6" key="1">
    <citation type="journal article" date="2019" name="Int. J. Syst. Evol. Microbiol.">
        <title>The Global Catalogue of Microorganisms (GCM) 10K type strain sequencing project: providing services to taxonomists for standard genome sequencing and annotation.</title>
        <authorList>
            <consortium name="The Broad Institute Genomics Platform"/>
            <consortium name="The Broad Institute Genome Sequencing Center for Infectious Disease"/>
            <person name="Wu L."/>
            <person name="Ma J."/>
        </authorList>
    </citation>
    <scope>NUCLEOTIDE SEQUENCE [LARGE SCALE GENOMIC DNA]</scope>
    <source>
        <strain evidence="6">JCM 18302</strain>
    </source>
</reference>
<proteinExistence type="predicted"/>
<comment type="caution">
    <text evidence="5">The sequence shown here is derived from an EMBL/GenBank/DDBJ whole genome shotgun (WGS) entry which is preliminary data.</text>
</comment>
<dbReference type="Pfam" id="PF12833">
    <property type="entry name" value="HTH_18"/>
    <property type="match status" value="1"/>
</dbReference>
<gene>
    <name evidence="5" type="ORF">GCM10023320_67270</name>
</gene>
<dbReference type="InterPro" id="IPR050204">
    <property type="entry name" value="AraC_XylS_family_regulators"/>
</dbReference>
<organism evidence="5 6">
    <name type="scientific">Pseudonocardia adelaidensis</name>
    <dbReference type="NCBI Taxonomy" id="648754"/>
    <lineage>
        <taxon>Bacteria</taxon>
        <taxon>Bacillati</taxon>
        <taxon>Actinomycetota</taxon>
        <taxon>Actinomycetes</taxon>
        <taxon>Pseudonocardiales</taxon>
        <taxon>Pseudonocardiaceae</taxon>
        <taxon>Pseudonocardia</taxon>
    </lineage>
</organism>
<dbReference type="PANTHER" id="PTHR46796">
    <property type="entry name" value="HTH-TYPE TRANSCRIPTIONAL ACTIVATOR RHAS-RELATED"/>
    <property type="match status" value="1"/>
</dbReference>
<protein>
    <recommendedName>
        <fullName evidence="4">HTH araC/xylS-type domain-containing protein</fullName>
    </recommendedName>
</protein>
<dbReference type="InterPro" id="IPR009057">
    <property type="entry name" value="Homeodomain-like_sf"/>
</dbReference>
<dbReference type="InterPro" id="IPR018060">
    <property type="entry name" value="HTH_AraC"/>
</dbReference>
<accession>A0ABP9NYJ0</accession>
<keyword evidence="1" id="KW-0805">Transcription regulation</keyword>
<evidence type="ECO:0000256" key="1">
    <source>
        <dbReference type="ARBA" id="ARBA00023015"/>
    </source>
</evidence>
<dbReference type="Pfam" id="PF20240">
    <property type="entry name" value="DUF6597"/>
    <property type="match status" value="1"/>
</dbReference>
<keyword evidence="3" id="KW-0804">Transcription</keyword>
<evidence type="ECO:0000313" key="6">
    <source>
        <dbReference type="Proteomes" id="UP001500804"/>
    </source>
</evidence>
<dbReference type="EMBL" id="BAABJO010000034">
    <property type="protein sequence ID" value="GAA5136332.1"/>
    <property type="molecule type" value="Genomic_DNA"/>
</dbReference>
<feature type="domain" description="HTH araC/xylS-type" evidence="4">
    <location>
        <begin position="157"/>
        <end position="258"/>
    </location>
</feature>